<proteinExistence type="predicted"/>
<sequence length="120" mass="13132">MAAVSRRRRLVLTLGFAAALSACARPAHEIAPAPIDPVMFMGKSCSELAHERARRSRALIFAGMAQDQLSADDNMRTLGVPTPLGTIFEKDRKPEVARLKGELHAVNAQMIEMNCGPDYR</sequence>
<protein>
    <recommendedName>
        <fullName evidence="4">Lipoprotein</fullName>
    </recommendedName>
</protein>
<gene>
    <name evidence="2" type="ORF">CQW49_19610</name>
</gene>
<dbReference type="EMBL" id="CP023737">
    <property type="protein sequence ID" value="ATQ69842.1"/>
    <property type="molecule type" value="Genomic_DNA"/>
</dbReference>
<dbReference type="PROSITE" id="PS51257">
    <property type="entry name" value="PROKAR_LIPOPROTEIN"/>
    <property type="match status" value="1"/>
</dbReference>
<evidence type="ECO:0000256" key="1">
    <source>
        <dbReference type="SAM" id="SignalP"/>
    </source>
</evidence>
<reference evidence="3" key="1">
    <citation type="submission" date="2017-10" db="EMBL/GenBank/DDBJ databases">
        <title>Completed PacBio SMRT sequence of Methylosinus trichosporium OB3b reveals presence of a third large plasmid.</title>
        <authorList>
            <person name="Charles T.C."/>
            <person name="Lynch M.D.J."/>
            <person name="Heil J.R."/>
            <person name="Cheng J."/>
        </authorList>
    </citation>
    <scope>NUCLEOTIDE SEQUENCE [LARGE SCALE GENOMIC DNA]</scope>
    <source>
        <strain evidence="3">OB3b</strain>
    </source>
</reference>
<name>A0A2D2D4E0_METT3</name>
<feature type="signal peptide" evidence="1">
    <location>
        <begin position="1"/>
        <end position="24"/>
    </location>
</feature>
<accession>A0A2D2D4E0</accession>
<dbReference type="STRING" id="595536.GCA_000178815_01271"/>
<feature type="chain" id="PRO_5013911090" description="Lipoprotein" evidence="1">
    <location>
        <begin position="25"/>
        <end position="120"/>
    </location>
</feature>
<keyword evidence="1" id="KW-0732">Signal</keyword>
<organism evidence="2 3">
    <name type="scientific">Methylosinus trichosporium (strain ATCC 35070 / NCIMB 11131 / UNIQEM 75 / OB3b)</name>
    <dbReference type="NCBI Taxonomy" id="595536"/>
    <lineage>
        <taxon>Bacteria</taxon>
        <taxon>Pseudomonadati</taxon>
        <taxon>Pseudomonadota</taxon>
        <taxon>Alphaproteobacteria</taxon>
        <taxon>Hyphomicrobiales</taxon>
        <taxon>Methylocystaceae</taxon>
        <taxon>Methylosinus</taxon>
    </lineage>
</organism>
<evidence type="ECO:0000313" key="3">
    <source>
        <dbReference type="Proteomes" id="UP000230709"/>
    </source>
</evidence>
<evidence type="ECO:0000313" key="2">
    <source>
        <dbReference type="EMBL" id="ATQ69842.1"/>
    </source>
</evidence>
<keyword evidence="3" id="KW-1185">Reference proteome</keyword>
<dbReference type="AlphaFoldDB" id="A0A2D2D4E0"/>
<dbReference type="KEGG" id="mtw:CQW49_19610"/>
<dbReference type="RefSeq" id="WP_003609641.1">
    <property type="nucleotide sequence ID" value="NZ_ADVE02000001.1"/>
</dbReference>
<evidence type="ECO:0008006" key="4">
    <source>
        <dbReference type="Google" id="ProtNLM"/>
    </source>
</evidence>
<dbReference type="Proteomes" id="UP000230709">
    <property type="component" value="Chromosome"/>
</dbReference>